<evidence type="ECO:0008006" key="4">
    <source>
        <dbReference type="Google" id="ProtNLM"/>
    </source>
</evidence>
<name>A0A2A2GMB4_9RHOB</name>
<dbReference type="OrthoDB" id="7862470at2"/>
<gene>
    <name evidence="2" type="ORF">CK240_06245</name>
</gene>
<evidence type="ECO:0000313" key="2">
    <source>
        <dbReference type="EMBL" id="PAU98063.1"/>
    </source>
</evidence>
<keyword evidence="3" id="KW-1185">Reference proteome</keyword>
<reference evidence="2 3" key="1">
    <citation type="submission" date="2017-09" db="EMBL/GenBank/DDBJ databases">
        <title>Paracoccus alkalisoli sp. nov., isolated from saline alkaline soil.</title>
        <authorList>
            <person name="Dong X."/>
            <person name="Zhang G."/>
        </authorList>
    </citation>
    <scope>NUCLEOTIDE SEQUENCE [LARGE SCALE GENOMIC DNA]</scope>
    <source>
        <strain evidence="2 3">WN007</strain>
    </source>
</reference>
<proteinExistence type="predicted"/>
<evidence type="ECO:0000256" key="1">
    <source>
        <dbReference type="SAM" id="SignalP"/>
    </source>
</evidence>
<accession>A0A2A2GMB4</accession>
<dbReference type="Proteomes" id="UP000218023">
    <property type="component" value="Unassembled WGS sequence"/>
</dbReference>
<comment type="caution">
    <text evidence="2">The sequence shown here is derived from an EMBL/GenBank/DDBJ whole genome shotgun (WGS) entry which is preliminary data.</text>
</comment>
<protein>
    <recommendedName>
        <fullName evidence="4">Lipoprotein</fullName>
    </recommendedName>
</protein>
<feature type="chain" id="PRO_5012629684" description="Lipoprotein" evidence="1">
    <location>
        <begin position="21"/>
        <end position="121"/>
    </location>
</feature>
<dbReference type="AlphaFoldDB" id="A0A2A2GMB4"/>
<evidence type="ECO:0000313" key="3">
    <source>
        <dbReference type="Proteomes" id="UP000218023"/>
    </source>
</evidence>
<dbReference type="PROSITE" id="PS51257">
    <property type="entry name" value="PROKAR_LIPOPROTEIN"/>
    <property type="match status" value="1"/>
</dbReference>
<sequence length="121" mass="12911">MKRLVLVAASAAMLAGCAQKSDQIAASYISPHTFNLLSCQQIGQEAQRLSSRVAQATATQDRKAANDSAVTAVSLVLFWPAAFMIRGNGESAAELGRLKGEMQAIEQANIQKNCGINFRRG</sequence>
<feature type="signal peptide" evidence="1">
    <location>
        <begin position="1"/>
        <end position="20"/>
    </location>
</feature>
<keyword evidence="1" id="KW-0732">Signal</keyword>
<dbReference type="EMBL" id="NSJZ01000003">
    <property type="protein sequence ID" value="PAU98063.1"/>
    <property type="molecule type" value="Genomic_DNA"/>
</dbReference>
<dbReference type="RefSeq" id="WP_095639468.1">
    <property type="nucleotide sequence ID" value="NZ_NSJZ01000003.1"/>
</dbReference>
<organism evidence="2 3">
    <name type="scientific">Paracoccus salipaludis</name>
    <dbReference type="NCBI Taxonomy" id="2032623"/>
    <lineage>
        <taxon>Bacteria</taxon>
        <taxon>Pseudomonadati</taxon>
        <taxon>Pseudomonadota</taxon>
        <taxon>Alphaproteobacteria</taxon>
        <taxon>Rhodobacterales</taxon>
        <taxon>Paracoccaceae</taxon>
        <taxon>Paracoccus</taxon>
    </lineage>
</organism>